<dbReference type="RefSeq" id="XP_008233672.1">
    <property type="nucleotide sequence ID" value="XM_008235450.1"/>
</dbReference>
<dbReference type="PANTHER" id="PTHR36366">
    <property type="entry name" value="PROTEIN RDM1"/>
    <property type="match status" value="1"/>
</dbReference>
<name>A0ABM0P309_PRUMU</name>
<evidence type="ECO:0000313" key="3">
    <source>
        <dbReference type="RefSeq" id="XP_008233672.1"/>
    </source>
</evidence>
<dbReference type="Proteomes" id="UP000694861">
    <property type="component" value="Linkage group LG5"/>
</dbReference>
<dbReference type="Gene3D" id="1.20.120.690">
    <property type="entry name" value="RDM1 protein domain"/>
    <property type="match status" value="1"/>
</dbReference>
<protein>
    <submittedName>
        <fullName evidence="3">Protein RDM1-like</fullName>
    </submittedName>
</protein>
<proteinExistence type="predicted"/>
<accession>A0ABM0P309</accession>
<dbReference type="Pfam" id="PF09187">
    <property type="entry name" value="RdDM_RDM1"/>
    <property type="match status" value="1"/>
</dbReference>
<reference evidence="2" key="1">
    <citation type="journal article" date="2012" name="Nat. Commun.">
        <title>The genome of Prunus mume.</title>
        <authorList>
            <person name="Zhang Q."/>
            <person name="Chen W."/>
            <person name="Sun L."/>
            <person name="Zhao F."/>
            <person name="Huang B."/>
            <person name="Yang W."/>
            <person name="Tao Y."/>
            <person name="Wang J."/>
            <person name="Yuan Z."/>
            <person name="Fan G."/>
            <person name="Xing Z."/>
            <person name="Han C."/>
            <person name="Pan H."/>
            <person name="Zhong X."/>
            <person name="Shi W."/>
            <person name="Liang X."/>
            <person name="Du D."/>
            <person name="Sun F."/>
            <person name="Xu Z."/>
            <person name="Hao R."/>
            <person name="Lv T."/>
            <person name="Lv Y."/>
            <person name="Zheng Z."/>
            <person name="Sun M."/>
            <person name="Luo L."/>
            <person name="Cai M."/>
            <person name="Gao Y."/>
            <person name="Wang J."/>
            <person name="Yin Y."/>
            <person name="Xu X."/>
            <person name="Cheng T."/>
            <person name="Wang J."/>
        </authorList>
    </citation>
    <scope>NUCLEOTIDE SEQUENCE [LARGE SCALE GENOMIC DNA]</scope>
</reference>
<evidence type="ECO:0000256" key="1">
    <source>
        <dbReference type="SAM" id="MobiDB-lite"/>
    </source>
</evidence>
<dbReference type="GeneID" id="103332706"/>
<dbReference type="InterPro" id="IPR015270">
    <property type="entry name" value="RDM1_plant"/>
</dbReference>
<keyword evidence="2" id="KW-1185">Reference proteome</keyword>
<dbReference type="SUPFAM" id="SSF109920">
    <property type="entry name" value="Hypothetical protein At3g22680"/>
    <property type="match status" value="1"/>
</dbReference>
<reference evidence="3" key="2">
    <citation type="submission" date="2025-08" db="UniProtKB">
        <authorList>
            <consortium name="RefSeq"/>
        </authorList>
    </citation>
    <scope>IDENTIFICATION</scope>
</reference>
<dbReference type="InterPro" id="IPR036319">
    <property type="entry name" value="RDM1_sf"/>
</dbReference>
<dbReference type="PANTHER" id="PTHR36366:SF3">
    <property type="entry name" value="PROTEIN RDM1"/>
    <property type="match status" value="1"/>
</dbReference>
<feature type="region of interest" description="Disordered" evidence="1">
    <location>
        <begin position="40"/>
        <end position="69"/>
    </location>
</feature>
<feature type="compositionally biased region" description="Basic and acidic residues" evidence="1">
    <location>
        <begin position="56"/>
        <end position="69"/>
    </location>
</feature>
<sequence>MLRRRRPLHYQHLLVSDSETESDDLSEHFKAQTSLIKRWGKRIAKEGSKSKRKNKEKGNEGRRGGAKALKEDPEVVLKIAKHYQEQMKHIPIPRNRRKDAIFVTWWALANSMKQFYGQPLHYMTQVLAKQWDESRIGSVEEEKPMDNIIHPRRAESTIWDVEQVHRQCTSHIHLAKLWLSDPEYYAFVDEVIPSSKLVALHEFLIFHFEY</sequence>
<evidence type="ECO:0000313" key="2">
    <source>
        <dbReference type="Proteomes" id="UP000694861"/>
    </source>
</evidence>
<gene>
    <name evidence="3" type="primary">LOC103332706</name>
</gene>
<organism evidence="2 3">
    <name type="scientific">Prunus mume</name>
    <name type="common">Japanese apricot</name>
    <name type="synonym">Armeniaca mume</name>
    <dbReference type="NCBI Taxonomy" id="102107"/>
    <lineage>
        <taxon>Eukaryota</taxon>
        <taxon>Viridiplantae</taxon>
        <taxon>Streptophyta</taxon>
        <taxon>Embryophyta</taxon>
        <taxon>Tracheophyta</taxon>
        <taxon>Spermatophyta</taxon>
        <taxon>Magnoliopsida</taxon>
        <taxon>eudicotyledons</taxon>
        <taxon>Gunneridae</taxon>
        <taxon>Pentapetalae</taxon>
        <taxon>rosids</taxon>
        <taxon>fabids</taxon>
        <taxon>Rosales</taxon>
        <taxon>Rosaceae</taxon>
        <taxon>Amygdaloideae</taxon>
        <taxon>Amygdaleae</taxon>
        <taxon>Prunus</taxon>
    </lineage>
</organism>